<keyword evidence="1" id="KW-0732">Signal</keyword>
<dbReference type="Proteomes" id="UP000095059">
    <property type="component" value="Unassembled WGS sequence"/>
</dbReference>
<evidence type="ECO:0008006" key="4">
    <source>
        <dbReference type="Google" id="ProtNLM"/>
    </source>
</evidence>
<dbReference type="PROSITE" id="PS51257">
    <property type="entry name" value="PROKAR_LIPOPROTEIN"/>
    <property type="match status" value="1"/>
</dbReference>
<feature type="chain" id="PRO_5045500849" description="Lipoprotein" evidence="1">
    <location>
        <begin position="19"/>
        <end position="163"/>
    </location>
</feature>
<dbReference type="RefSeq" id="WP_017023536.1">
    <property type="nucleotide sequence ID" value="NZ_AJYJ02000108.1"/>
</dbReference>
<dbReference type="EMBL" id="AJYJ02000108">
    <property type="protein sequence ID" value="OEF11409.1"/>
    <property type="molecule type" value="Genomic_DNA"/>
</dbReference>
<accession>A0ABX3ASV4</accession>
<name>A0ABX3ASV4_ALILO</name>
<proteinExistence type="predicted"/>
<comment type="caution">
    <text evidence="2">The sequence shown here is derived from an EMBL/GenBank/DDBJ whole genome shotgun (WGS) entry which is preliminary data.</text>
</comment>
<reference evidence="2 3" key="1">
    <citation type="journal article" date="2012" name="Science">
        <title>Ecological populations of bacteria act as socially cohesive units of antibiotic production and resistance.</title>
        <authorList>
            <person name="Cordero O.X."/>
            <person name="Wildschutte H."/>
            <person name="Kirkup B."/>
            <person name="Proehl S."/>
            <person name="Ngo L."/>
            <person name="Hussain F."/>
            <person name="Le Roux F."/>
            <person name="Mincer T."/>
            <person name="Polz M.F."/>
        </authorList>
    </citation>
    <scope>NUCLEOTIDE SEQUENCE [LARGE SCALE GENOMIC DNA]</scope>
    <source>
        <strain evidence="2 3">5S-186</strain>
    </source>
</reference>
<evidence type="ECO:0000313" key="3">
    <source>
        <dbReference type="Proteomes" id="UP000095059"/>
    </source>
</evidence>
<keyword evidence="3" id="KW-1185">Reference proteome</keyword>
<organism evidence="2 3">
    <name type="scientific">Aliivibrio logei 5S-186</name>
    <dbReference type="NCBI Taxonomy" id="626086"/>
    <lineage>
        <taxon>Bacteria</taxon>
        <taxon>Pseudomonadati</taxon>
        <taxon>Pseudomonadota</taxon>
        <taxon>Gammaproteobacteria</taxon>
        <taxon>Vibrionales</taxon>
        <taxon>Vibrionaceae</taxon>
        <taxon>Aliivibrio</taxon>
    </lineage>
</organism>
<evidence type="ECO:0000256" key="1">
    <source>
        <dbReference type="SAM" id="SignalP"/>
    </source>
</evidence>
<feature type="signal peptide" evidence="1">
    <location>
        <begin position="1"/>
        <end position="18"/>
    </location>
</feature>
<evidence type="ECO:0000313" key="2">
    <source>
        <dbReference type="EMBL" id="OEF11409.1"/>
    </source>
</evidence>
<sequence>MIKKFTLLLAFVSSLSFACGLHQDTGFSLVTEPGSLDVFAEIIEVRKNNTFGNANKPEHFQLFSIKSALAKPNDHQINFSLFEAIKGHYSKVTLEQGINITGRETLPEKEELLLITELDVLDALATKTLSWDDAKKSQLVIINGNRNDVETLERWFDSLFLSI</sequence>
<gene>
    <name evidence="2" type="ORF">A1Q5_19700</name>
</gene>
<protein>
    <recommendedName>
        <fullName evidence="4">Lipoprotein</fullName>
    </recommendedName>
</protein>